<dbReference type="PANTHER" id="PTHR43818:SF11">
    <property type="entry name" value="BCDNA.GH03377"/>
    <property type="match status" value="1"/>
</dbReference>
<sequence length="352" mass="39106">MAGKIRVGIWGLGRAGNGMHIHELGLYPDMFEIVAGCDWDPARREAAAKKLPGRPVYEKGEELLKDPNVELVSVATRSPDHVKHAIQAVEAGKMVMVEKPMACRIEDALELQKVADANPGRVFVRHNRRFEAAFSHIREIIRSGKLGHIFEIKLCRHNYQWRADWQTILDCGGGQLLNWGPHLVDHALQFLECPVKELWSDLAIVASRGDAEDHVKIVFKGENGRVVDVEISGGASLGDPVYAVRGSRGTLMSWDEKRLKLKYLAPGYPECDTPASPGNPPLEGGFGGQVSPVWVEDDLGVAPSNGDQPEKIWKYLYKAIRCGEPYPITMAEAVEVVRVIDRVKKTPIRDVR</sequence>
<protein>
    <submittedName>
        <fullName evidence="4">Gfo/Idh/MocA family oxidoreductase</fullName>
    </submittedName>
</protein>
<feature type="domain" description="GFO/IDH/MocA-like oxidoreductase" evidence="3">
    <location>
        <begin position="135"/>
        <end position="251"/>
    </location>
</feature>
<reference evidence="4 5" key="1">
    <citation type="submission" date="2019-08" db="EMBL/GenBank/DDBJ databases">
        <title>In-depth cultivation of the pig gut microbiome towards novel bacterial diversity and tailored functional studies.</title>
        <authorList>
            <person name="Wylensek D."/>
            <person name="Hitch T.C.A."/>
            <person name="Clavel T."/>
        </authorList>
    </citation>
    <scope>NUCLEOTIDE SEQUENCE [LARGE SCALE GENOMIC DNA]</scope>
    <source>
        <strain evidence="4 5">BBE-744-WT-12</strain>
    </source>
</reference>
<dbReference type="Gene3D" id="3.40.50.720">
    <property type="entry name" value="NAD(P)-binding Rossmann-like Domain"/>
    <property type="match status" value="1"/>
</dbReference>
<dbReference type="GO" id="GO:0016491">
    <property type="term" value="F:oxidoreductase activity"/>
    <property type="evidence" value="ECO:0007669"/>
    <property type="project" value="UniProtKB-KW"/>
</dbReference>
<dbReference type="AlphaFoldDB" id="A0A844FYV3"/>
<dbReference type="SUPFAM" id="SSF51735">
    <property type="entry name" value="NAD(P)-binding Rossmann-fold domains"/>
    <property type="match status" value="1"/>
</dbReference>
<gene>
    <name evidence="4" type="ORF">FYJ85_05605</name>
</gene>
<dbReference type="GO" id="GO:0000166">
    <property type="term" value="F:nucleotide binding"/>
    <property type="evidence" value="ECO:0007669"/>
    <property type="project" value="InterPro"/>
</dbReference>
<dbReference type="EMBL" id="VUNS01000004">
    <property type="protein sequence ID" value="MST96520.1"/>
    <property type="molecule type" value="Genomic_DNA"/>
</dbReference>
<organism evidence="4 5">
    <name type="scientific">Victivallis lenta</name>
    <dbReference type="NCBI Taxonomy" id="2606640"/>
    <lineage>
        <taxon>Bacteria</taxon>
        <taxon>Pseudomonadati</taxon>
        <taxon>Lentisphaerota</taxon>
        <taxon>Lentisphaeria</taxon>
        <taxon>Victivallales</taxon>
        <taxon>Victivallaceae</taxon>
        <taxon>Victivallis</taxon>
    </lineage>
</organism>
<evidence type="ECO:0000256" key="1">
    <source>
        <dbReference type="ARBA" id="ARBA00023002"/>
    </source>
</evidence>
<evidence type="ECO:0000313" key="5">
    <source>
        <dbReference type="Proteomes" id="UP000435649"/>
    </source>
</evidence>
<evidence type="ECO:0000259" key="3">
    <source>
        <dbReference type="Pfam" id="PF22725"/>
    </source>
</evidence>
<proteinExistence type="predicted"/>
<name>A0A844FYV3_9BACT</name>
<dbReference type="SUPFAM" id="SSF55347">
    <property type="entry name" value="Glyceraldehyde-3-phosphate dehydrogenase-like, C-terminal domain"/>
    <property type="match status" value="1"/>
</dbReference>
<dbReference type="InterPro" id="IPR050463">
    <property type="entry name" value="Gfo/Idh/MocA_oxidrdct_glycsds"/>
</dbReference>
<feature type="domain" description="Gfo/Idh/MocA-like oxidoreductase N-terminal" evidence="2">
    <location>
        <begin position="5"/>
        <end position="126"/>
    </location>
</feature>
<dbReference type="InterPro" id="IPR000683">
    <property type="entry name" value="Gfo/Idh/MocA-like_OxRdtase_N"/>
</dbReference>
<keyword evidence="1" id="KW-0560">Oxidoreductase</keyword>
<evidence type="ECO:0000313" key="4">
    <source>
        <dbReference type="EMBL" id="MST96520.1"/>
    </source>
</evidence>
<accession>A0A844FYV3</accession>
<keyword evidence="5" id="KW-1185">Reference proteome</keyword>
<dbReference type="Proteomes" id="UP000435649">
    <property type="component" value="Unassembled WGS sequence"/>
</dbReference>
<dbReference type="Pfam" id="PF22725">
    <property type="entry name" value="GFO_IDH_MocA_C3"/>
    <property type="match status" value="1"/>
</dbReference>
<evidence type="ECO:0000259" key="2">
    <source>
        <dbReference type="Pfam" id="PF01408"/>
    </source>
</evidence>
<dbReference type="RefSeq" id="WP_106054538.1">
    <property type="nucleotide sequence ID" value="NZ_CALXOB010000047.1"/>
</dbReference>
<comment type="caution">
    <text evidence="4">The sequence shown here is derived from an EMBL/GenBank/DDBJ whole genome shotgun (WGS) entry which is preliminary data.</text>
</comment>
<dbReference type="InterPro" id="IPR036291">
    <property type="entry name" value="NAD(P)-bd_dom_sf"/>
</dbReference>
<dbReference type="PANTHER" id="PTHR43818">
    <property type="entry name" value="BCDNA.GH03377"/>
    <property type="match status" value="1"/>
</dbReference>
<dbReference type="Gene3D" id="3.30.360.10">
    <property type="entry name" value="Dihydrodipicolinate Reductase, domain 2"/>
    <property type="match status" value="1"/>
</dbReference>
<dbReference type="Pfam" id="PF01408">
    <property type="entry name" value="GFO_IDH_MocA"/>
    <property type="match status" value="1"/>
</dbReference>
<dbReference type="InterPro" id="IPR055170">
    <property type="entry name" value="GFO_IDH_MocA-like_dom"/>
</dbReference>